<dbReference type="AlphaFoldDB" id="A0A6G1BY41"/>
<dbReference type="OrthoDB" id="592059at2759"/>
<dbReference type="Proteomes" id="UP000479710">
    <property type="component" value="Unassembled WGS sequence"/>
</dbReference>
<sequence length="156" mass="17770">MFMSAVALVEKGKWTDAVSYMARFVPDPLALNVGGRTLVLFLFLHMDIASTGQEMTTHVAKWPEHLILNVDNKILDHPTMKLRAIFLQLYSSHQVMASLDWVKVRRKAVKICQDYHVRQQPGSQILLYQDYHVKQQPSSHVNLFKLVAPSDASVVL</sequence>
<organism evidence="1 2">
    <name type="scientific">Oryza meyeriana var. granulata</name>
    <dbReference type="NCBI Taxonomy" id="110450"/>
    <lineage>
        <taxon>Eukaryota</taxon>
        <taxon>Viridiplantae</taxon>
        <taxon>Streptophyta</taxon>
        <taxon>Embryophyta</taxon>
        <taxon>Tracheophyta</taxon>
        <taxon>Spermatophyta</taxon>
        <taxon>Magnoliopsida</taxon>
        <taxon>Liliopsida</taxon>
        <taxon>Poales</taxon>
        <taxon>Poaceae</taxon>
        <taxon>BOP clade</taxon>
        <taxon>Oryzoideae</taxon>
        <taxon>Oryzeae</taxon>
        <taxon>Oryzinae</taxon>
        <taxon>Oryza</taxon>
        <taxon>Oryza meyeriana</taxon>
    </lineage>
</organism>
<reference evidence="1 2" key="1">
    <citation type="submission" date="2019-11" db="EMBL/GenBank/DDBJ databases">
        <title>Whole genome sequence of Oryza granulata.</title>
        <authorList>
            <person name="Li W."/>
        </authorList>
    </citation>
    <scope>NUCLEOTIDE SEQUENCE [LARGE SCALE GENOMIC DNA]</scope>
    <source>
        <strain evidence="2">cv. Menghai</strain>
        <tissue evidence="1">Leaf</tissue>
    </source>
</reference>
<evidence type="ECO:0000313" key="1">
    <source>
        <dbReference type="EMBL" id="KAF0892574.1"/>
    </source>
</evidence>
<dbReference type="EMBL" id="SPHZ02000011">
    <property type="protein sequence ID" value="KAF0892574.1"/>
    <property type="molecule type" value="Genomic_DNA"/>
</dbReference>
<gene>
    <name evidence="1" type="ORF">E2562_016870</name>
</gene>
<dbReference type="PANTHER" id="PTHR36478">
    <property type="entry name" value="OS04G0614237 PROTEIN-RELATED"/>
    <property type="match status" value="1"/>
</dbReference>
<keyword evidence="2" id="KW-1185">Reference proteome</keyword>
<proteinExistence type="predicted"/>
<comment type="caution">
    <text evidence="1">The sequence shown here is derived from an EMBL/GenBank/DDBJ whole genome shotgun (WGS) entry which is preliminary data.</text>
</comment>
<protein>
    <submittedName>
        <fullName evidence="1">Uncharacterized protein</fullName>
    </submittedName>
</protein>
<dbReference type="PANTHER" id="PTHR36478:SF10">
    <property type="entry name" value="ELYS-LIKE DOMAIN-CONTAINING PROTEIN"/>
    <property type="match status" value="1"/>
</dbReference>
<accession>A0A6G1BY41</accession>
<evidence type="ECO:0000313" key="2">
    <source>
        <dbReference type="Proteomes" id="UP000479710"/>
    </source>
</evidence>
<name>A0A6G1BY41_9ORYZ</name>